<dbReference type="Pfam" id="PF00071">
    <property type="entry name" value="Ras"/>
    <property type="match status" value="1"/>
</dbReference>
<sequence>NNGRIRKKAGHCWCDGACGKTCLLIVFSKETSSLRSYVPTVFENYVADIEVDGKQLALWDTGAVKKITIACGPPLSYPDTGRVILMCFAIDSPELARVNIPTSARMCPSSWLANKRGFAQRREDSTRKLAKMRQEAGQGLRTAGPWQRAN</sequence>
<name>A0A1I8FJR9_9PLAT</name>
<dbReference type="GO" id="GO:0003924">
    <property type="term" value="F:GTPase activity"/>
    <property type="evidence" value="ECO:0007669"/>
    <property type="project" value="InterPro"/>
</dbReference>
<proteinExistence type="predicted"/>
<dbReference type="GO" id="GO:0007264">
    <property type="term" value="P:small GTPase-mediated signal transduction"/>
    <property type="evidence" value="ECO:0007669"/>
    <property type="project" value="InterPro"/>
</dbReference>
<keyword evidence="4" id="KW-1185">Reference proteome</keyword>
<dbReference type="InterPro" id="IPR003578">
    <property type="entry name" value="Small_GTPase_Rho"/>
</dbReference>
<evidence type="ECO:0000313" key="4">
    <source>
        <dbReference type="Proteomes" id="UP000095280"/>
    </source>
</evidence>
<evidence type="ECO:0000256" key="1">
    <source>
        <dbReference type="ARBA" id="ARBA00022741"/>
    </source>
</evidence>
<keyword evidence="1" id="KW-0547">Nucleotide-binding</keyword>
<dbReference type="SUPFAM" id="SSF52540">
    <property type="entry name" value="P-loop containing nucleoside triphosphate hydrolases"/>
    <property type="match status" value="1"/>
</dbReference>
<accession>A0A1I8FJR9</accession>
<reference evidence="5" key="1">
    <citation type="submission" date="2016-11" db="UniProtKB">
        <authorList>
            <consortium name="WormBaseParasite"/>
        </authorList>
    </citation>
    <scope>IDENTIFICATION</scope>
</reference>
<feature type="region of interest" description="Disordered" evidence="3">
    <location>
        <begin position="123"/>
        <end position="150"/>
    </location>
</feature>
<dbReference type="GO" id="GO:0005525">
    <property type="term" value="F:GTP binding"/>
    <property type="evidence" value="ECO:0007669"/>
    <property type="project" value="UniProtKB-KW"/>
</dbReference>
<evidence type="ECO:0000256" key="3">
    <source>
        <dbReference type="SAM" id="MobiDB-lite"/>
    </source>
</evidence>
<dbReference type="InterPro" id="IPR027417">
    <property type="entry name" value="P-loop_NTPase"/>
</dbReference>
<evidence type="ECO:0000256" key="2">
    <source>
        <dbReference type="ARBA" id="ARBA00023134"/>
    </source>
</evidence>
<dbReference type="AlphaFoldDB" id="A0A1I8FJR9"/>
<dbReference type="InterPro" id="IPR001806">
    <property type="entry name" value="Small_GTPase"/>
</dbReference>
<dbReference type="Gene3D" id="3.40.50.300">
    <property type="entry name" value="P-loop containing nucleotide triphosphate hydrolases"/>
    <property type="match status" value="1"/>
</dbReference>
<evidence type="ECO:0000313" key="5">
    <source>
        <dbReference type="WBParaSite" id="maker-unitig_37307-snap-gene-0.1-mRNA-1"/>
    </source>
</evidence>
<organism evidence="4 5">
    <name type="scientific">Macrostomum lignano</name>
    <dbReference type="NCBI Taxonomy" id="282301"/>
    <lineage>
        <taxon>Eukaryota</taxon>
        <taxon>Metazoa</taxon>
        <taxon>Spiralia</taxon>
        <taxon>Lophotrochozoa</taxon>
        <taxon>Platyhelminthes</taxon>
        <taxon>Rhabditophora</taxon>
        <taxon>Macrostomorpha</taxon>
        <taxon>Macrostomida</taxon>
        <taxon>Macrostomidae</taxon>
        <taxon>Macrostomum</taxon>
    </lineage>
</organism>
<dbReference type="SMART" id="SM00174">
    <property type="entry name" value="RHO"/>
    <property type="match status" value="1"/>
</dbReference>
<dbReference type="PANTHER" id="PTHR24072">
    <property type="entry name" value="RHO FAMILY GTPASE"/>
    <property type="match status" value="1"/>
</dbReference>
<dbReference type="WBParaSite" id="maker-unitig_37307-snap-gene-0.1-mRNA-1">
    <property type="protein sequence ID" value="maker-unitig_37307-snap-gene-0.1-mRNA-1"/>
    <property type="gene ID" value="maker-unitig_37307-snap-gene-0.1"/>
</dbReference>
<dbReference type="Proteomes" id="UP000095280">
    <property type="component" value="Unplaced"/>
</dbReference>
<protein>
    <submittedName>
        <fullName evidence="5">DDE-1 domain-containing protein</fullName>
    </submittedName>
</protein>
<keyword evidence="2" id="KW-0342">GTP-binding</keyword>